<keyword evidence="1" id="KW-1133">Transmembrane helix</keyword>
<gene>
    <name evidence="2" type="ORF">DRP53_07125</name>
</gene>
<protein>
    <submittedName>
        <fullName evidence="2">Uncharacterized protein</fullName>
    </submittedName>
</protein>
<evidence type="ECO:0000256" key="1">
    <source>
        <dbReference type="SAM" id="Phobius"/>
    </source>
</evidence>
<name>A0A660SIJ1_UNCW3</name>
<feature type="transmembrane region" description="Helical" evidence="1">
    <location>
        <begin position="47"/>
        <end position="71"/>
    </location>
</feature>
<evidence type="ECO:0000313" key="2">
    <source>
        <dbReference type="EMBL" id="RKX69780.1"/>
    </source>
</evidence>
<keyword evidence="1" id="KW-0812">Transmembrane</keyword>
<dbReference type="EMBL" id="QNBE01000066">
    <property type="protein sequence ID" value="RKX69780.1"/>
    <property type="molecule type" value="Genomic_DNA"/>
</dbReference>
<reference evidence="2 3" key="1">
    <citation type="submission" date="2018-06" db="EMBL/GenBank/DDBJ databases">
        <title>Extensive metabolic versatility and redundancy in microbially diverse, dynamic hydrothermal sediments.</title>
        <authorList>
            <person name="Dombrowski N."/>
            <person name="Teske A."/>
            <person name="Baker B.J."/>
        </authorList>
    </citation>
    <scope>NUCLEOTIDE SEQUENCE [LARGE SCALE GENOMIC DNA]</scope>
    <source>
        <strain evidence="2">B36_G15</strain>
    </source>
</reference>
<keyword evidence="1" id="KW-0472">Membrane</keyword>
<organism evidence="2 3">
    <name type="scientific">candidate division WOR-3 bacterium</name>
    <dbReference type="NCBI Taxonomy" id="2052148"/>
    <lineage>
        <taxon>Bacteria</taxon>
        <taxon>Bacteria division WOR-3</taxon>
    </lineage>
</organism>
<feature type="transmembrane region" description="Helical" evidence="1">
    <location>
        <begin position="12"/>
        <end position="35"/>
    </location>
</feature>
<comment type="caution">
    <text evidence="2">The sequence shown here is derived from an EMBL/GenBank/DDBJ whole genome shotgun (WGS) entry which is preliminary data.</text>
</comment>
<evidence type="ECO:0000313" key="3">
    <source>
        <dbReference type="Proteomes" id="UP000268469"/>
    </source>
</evidence>
<dbReference type="Proteomes" id="UP000268469">
    <property type="component" value="Unassembled WGS sequence"/>
</dbReference>
<proteinExistence type="predicted"/>
<sequence length="76" mass="8695">MSHRWMGKLIVLVFLIMIWPFGWLTIPLAFFYCIIPAIKEIGEESRLSIRIALWAVIFLSIAVSVPGMIGISKLFE</sequence>
<accession>A0A660SIJ1</accession>
<dbReference type="AlphaFoldDB" id="A0A660SIJ1"/>